<dbReference type="EMBL" id="JAOCEK010000015">
    <property type="protein sequence ID" value="MDH1335849.1"/>
    <property type="molecule type" value="Genomic_DNA"/>
</dbReference>
<proteinExistence type="predicted"/>
<organism evidence="1 2">
    <name type="scientific">Comamonas thiooxydans</name>
    <dbReference type="NCBI Taxonomy" id="363952"/>
    <lineage>
        <taxon>Bacteria</taxon>
        <taxon>Pseudomonadati</taxon>
        <taxon>Pseudomonadota</taxon>
        <taxon>Betaproteobacteria</taxon>
        <taxon>Burkholderiales</taxon>
        <taxon>Comamonadaceae</taxon>
        <taxon>Comamonas</taxon>
    </lineage>
</organism>
<evidence type="ECO:0000313" key="2">
    <source>
        <dbReference type="Proteomes" id="UP001161065"/>
    </source>
</evidence>
<sequence length="130" mass="14613">MAITAINVFIEVDGKQHIAPIRADAADLFMGMLGAFQKDEKHRATLIPLHDDVSEHLIATRRALLKRIEAQREPPPWPRADPKALAAFDPATKVCSHNCGQSKNDPRSENECKFLCDLCWRVAKEQRNGK</sequence>
<dbReference type="AlphaFoldDB" id="A0AA42Q478"/>
<protein>
    <submittedName>
        <fullName evidence="1">Uncharacterized protein</fullName>
    </submittedName>
</protein>
<dbReference type="Proteomes" id="UP001161065">
    <property type="component" value="Unassembled WGS sequence"/>
</dbReference>
<reference evidence="1" key="1">
    <citation type="submission" date="2022-09" db="EMBL/GenBank/DDBJ databases">
        <title>Intensive care unit water sources are persistently colonized with multi-drug resistant bacteria and are the site of extensive horizontal gene transfer of antibiotic resistance genes.</title>
        <authorList>
            <person name="Diorio-Toth L."/>
        </authorList>
    </citation>
    <scope>NUCLEOTIDE SEQUENCE</scope>
    <source>
        <strain evidence="1">GD03832</strain>
    </source>
</reference>
<name>A0AA42Q478_9BURK</name>
<gene>
    <name evidence="1" type="ORF">N5D63_17025</name>
</gene>
<accession>A0AA42Q478</accession>
<evidence type="ECO:0000313" key="1">
    <source>
        <dbReference type="EMBL" id="MDH1335849.1"/>
    </source>
</evidence>
<comment type="caution">
    <text evidence="1">The sequence shown here is derived from an EMBL/GenBank/DDBJ whole genome shotgun (WGS) entry which is preliminary data.</text>
</comment>
<dbReference type="RefSeq" id="WP_280008723.1">
    <property type="nucleotide sequence ID" value="NZ_JAOCEK010000015.1"/>
</dbReference>